<dbReference type="Proteomes" id="UP000507470">
    <property type="component" value="Unassembled WGS sequence"/>
</dbReference>
<gene>
    <name evidence="1" type="ORF">MCOR_48624</name>
</gene>
<name>A0A6J8E903_MYTCO</name>
<protein>
    <recommendedName>
        <fullName evidence="3">Mab-21-like nucleotidyltransferase domain-containing protein</fullName>
    </recommendedName>
</protein>
<dbReference type="AlphaFoldDB" id="A0A6J8E903"/>
<reference evidence="1 2" key="1">
    <citation type="submission" date="2020-06" db="EMBL/GenBank/DDBJ databases">
        <authorList>
            <person name="Li R."/>
            <person name="Bekaert M."/>
        </authorList>
    </citation>
    <scope>NUCLEOTIDE SEQUENCE [LARGE SCALE GENOMIC DNA]</scope>
    <source>
        <strain evidence="2">wild</strain>
    </source>
</reference>
<organism evidence="1 2">
    <name type="scientific">Mytilus coruscus</name>
    <name type="common">Sea mussel</name>
    <dbReference type="NCBI Taxonomy" id="42192"/>
    <lineage>
        <taxon>Eukaryota</taxon>
        <taxon>Metazoa</taxon>
        <taxon>Spiralia</taxon>
        <taxon>Lophotrochozoa</taxon>
        <taxon>Mollusca</taxon>
        <taxon>Bivalvia</taxon>
        <taxon>Autobranchia</taxon>
        <taxon>Pteriomorphia</taxon>
        <taxon>Mytilida</taxon>
        <taxon>Mytiloidea</taxon>
        <taxon>Mytilidae</taxon>
        <taxon>Mytilinae</taxon>
        <taxon>Mytilus</taxon>
    </lineage>
</organism>
<evidence type="ECO:0008006" key="3">
    <source>
        <dbReference type="Google" id="ProtNLM"/>
    </source>
</evidence>
<dbReference type="OrthoDB" id="6054462at2759"/>
<keyword evidence="2" id="KW-1185">Reference proteome</keyword>
<sequence length="318" mass="36909">MTSLPEEFSIKLDIRSTENLDKRLLSLMEKAANKVKEIKPVLDYVHRKVADYRKQRPYDTVTVVGSVGNELYFPEVMPDGSYLVEVDVLYNREMPNAALPIYSDRDEADVLYNREEPNFVVPTEKQPFITVQMDFMDDKNRLVELPMGACLVEVTCNIDEVDKGQRWKFFKKLWNGKTYLKSLGYTCLIPRQEDPSILGEIEIEPLETIRMLPLYRTCRTNTETMIVGGRELKFKILVDKVSALKGPWPNKLSGFQSRERKWPETKVVDSIVQDGCLLTHKTSMLVYPLQWKITFALAEQQLTTRFFFIRSFSSFCSN</sequence>
<accession>A0A6J8E903</accession>
<evidence type="ECO:0000313" key="2">
    <source>
        <dbReference type="Proteomes" id="UP000507470"/>
    </source>
</evidence>
<proteinExistence type="predicted"/>
<dbReference type="EMBL" id="CACVKT020008525">
    <property type="protein sequence ID" value="CAC5415975.1"/>
    <property type="molecule type" value="Genomic_DNA"/>
</dbReference>
<evidence type="ECO:0000313" key="1">
    <source>
        <dbReference type="EMBL" id="CAC5415975.1"/>
    </source>
</evidence>